<dbReference type="AlphaFoldDB" id="A0AA89C7A4"/>
<keyword evidence="4" id="KW-1185">Reference proteome</keyword>
<dbReference type="InterPro" id="IPR051291">
    <property type="entry name" value="CIMAP"/>
</dbReference>
<feature type="region of interest" description="Disordered" evidence="1">
    <location>
        <begin position="117"/>
        <end position="140"/>
    </location>
</feature>
<dbReference type="Proteomes" id="UP001186944">
    <property type="component" value="Unassembled WGS sequence"/>
</dbReference>
<comment type="caution">
    <text evidence="3">The sequence shown here is derived from an EMBL/GenBank/DDBJ whole genome shotgun (WGS) entry which is preliminary data.</text>
</comment>
<dbReference type="PANTHER" id="PTHR21580">
    <property type="entry name" value="SHIPPO-1-RELATED"/>
    <property type="match status" value="1"/>
</dbReference>
<evidence type="ECO:0000256" key="2">
    <source>
        <dbReference type="SAM" id="SignalP"/>
    </source>
</evidence>
<keyword evidence="2" id="KW-0732">Signal</keyword>
<evidence type="ECO:0000313" key="3">
    <source>
        <dbReference type="EMBL" id="KAK3097785.1"/>
    </source>
</evidence>
<reference evidence="3" key="1">
    <citation type="submission" date="2019-08" db="EMBL/GenBank/DDBJ databases">
        <title>The improved chromosome-level genome for the pearl oyster Pinctada fucata martensii using PacBio sequencing and Hi-C.</title>
        <authorList>
            <person name="Zheng Z."/>
        </authorList>
    </citation>
    <scope>NUCLEOTIDE SEQUENCE</scope>
    <source>
        <strain evidence="3">ZZ-2019</strain>
        <tissue evidence="3">Adductor muscle</tissue>
    </source>
</reference>
<dbReference type="GO" id="GO:0005856">
    <property type="term" value="C:cytoskeleton"/>
    <property type="evidence" value="ECO:0007669"/>
    <property type="project" value="TreeGrafter"/>
</dbReference>
<dbReference type="InterPro" id="IPR010736">
    <property type="entry name" value="SHIPPO-rpt"/>
</dbReference>
<proteinExistence type="predicted"/>
<dbReference type="Pfam" id="PF07004">
    <property type="entry name" value="SHIPPO-rpt"/>
    <property type="match status" value="4"/>
</dbReference>
<evidence type="ECO:0000313" key="4">
    <source>
        <dbReference type="Proteomes" id="UP001186944"/>
    </source>
</evidence>
<protein>
    <submittedName>
        <fullName evidence="3">Uncharacterized protein</fullName>
    </submittedName>
</protein>
<feature type="chain" id="PRO_5041638051" evidence="2">
    <location>
        <begin position="29"/>
        <end position="218"/>
    </location>
</feature>
<sequence length="218" mass="24213">MLLVYVTENSRMIVVLDLVITLIPKCTADGNDGTPHYSLYSRQRDSQMFKTPGPGAYSPEDVGQTAHFRHPAYSFGTRHRHRKTDNTPAPNNYTLTQMLGKTTDSGKPQAPIFSLSGRQKQGGFHEDLAKTPGPGTYNTTEPNLYRDKAPLYSMTSRNVMPGDTTRKPGPGAHSPENVYITKRQGPKFSFGIRHSQYTAPLIVDVVDDYVPSQSYCKS</sequence>
<gene>
    <name evidence="3" type="ORF">FSP39_013165</name>
</gene>
<accession>A0AA89C7A4</accession>
<organism evidence="3 4">
    <name type="scientific">Pinctada imbricata</name>
    <name type="common">Atlantic pearl-oyster</name>
    <name type="synonym">Pinctada martensii</name>
    <dbReference type="NCBI Taxonomy" id="66713"/>
    <lineage>
        <taxon>Eukaryota</taxon>
        <taxon>Metazoa</taxon>
        <taxon>Spiralia</taxon>
        <taxon>Lophotrochozoa</taxon>
        <taxon>Mollusca</taxon>
        <taxon>Bivalvia</taxon>
        <taxon>Autobranchia</taxon>
        <taxon>Pteriomorphia</taxon>
        <taxon>Pterioida</taxon>
        <taxon>Pterioidea</taxon>
        <taxon>Pteriidae</taxon>
        <taxon>Pinctada</taxon>
    </lineage>
</organism>
<name>A0AA89C7A4_PINIB</name>
<feature type="signal peptide" evidence="2">
    <location>
        <begin position="1"/>
        <end position="28"/>
    </location>
</feature>
<evidence type="ECO:0000256" key="1">
    <source>
        <dbReference type="SAM" id="MobiDB-lite"/>
    </source>
</evidence>
<dbReference type="PANTHER" id="PTHR21580:SF28">
    <property type="entry name" value="BOREALIN N-TERMINAL DOMAIN-CONTAINING PROTEIN-RELATED"/>
    <property type="match status" value="1"/>
</dbReference>
<dbReference type="EMBL" id="VSWD01000007">
    <property type="protein sequence ID" value="KAK3097785.1"/>
    <property type="molecule type" value="Genomic_DNA"/>
</dbReference>